<dbReference type="AlphaFoldDB" id="A0A026W6T9"/>
<feature type="non-terminal residue" evidence="1">
    <location>
        <position position="1"/>
    </location>
</feature>
<keyword evidence="2" id="KW-1185">Reference proteome</keyword>
<accession>A0A026W6T9</accession>
<proteinExistence type="predicted"/>
<organism evidence="1 2">
    <name type="scientific">Ooceraea biroi</name>
    <name type="common">Clonal raider ant</name>
    <name type="synonym">Cerapachys biroi</name>
    <dbReference type="NCBI Taxonomy" id="2015173"/>
    <lineage>
        <taxon>Eukaryota</taxon>
        <taxon>Metazoa</taxon>
        <taxon>Ecdysozoa</taxon>
        <taxon>Arthropoda</taxon>
        <taxon>Hexapoda</taxon>
        <taxon>Insecta</taxon>
        <taxon>Pterygota</taxon>
        <taxon>Neoptera</taxon>
        <taxon>Endopterygota</taxon>
        <taxon>Hymenoptera</taxon>
        <taxon>Apocrita</taxon>
        <taxon>Aculeata</taxon>
        <taxon>Formicoidea</taxon>
        <taxon>Formicidae</taxon>
        <taxon>Dorylinae</taxon>
        <taxon>Ooceraea</taxon>
    </lineage>
</organism>
<evidence type="ECO:0000313" key="2">
    <source>
        <dbReference type="Proteomes" id="UP000053097"/>
    </source>
</evidence>
<sequence>ETKRDNLCARLTQVPRYFGSCHKISVPSRASDQYRVF</sequence>
<protein>
    <submittedName>
        <fullName evidence="1">Uncharacterized protein</fullName>
    </submittedName>
</protein>
<dbReference type="EMBL" id="KK107447">
    <property type="protein sequence ID" value="EZA50744.1"/>
    <property type="molecule type" value="Genomic_DNA"/>
</dbReference>
<name>A0A026W6T9_OOCBI</name>
<reference evidence="1 2" key="1">
    <citation type="journal article" date="2014" name="Curr. Biol.">
        <title>The genome of the clonal raider ant Cerapachys biroi.</title>
        <authorList>
            <person name="Oxley P.R."/>
            <person name="Ji L."/>
            <person name="Fetter-Pruneda I."/>
            <person name="McKenzie S.K."/>
            <person name="Li C."/>
            <person name="Hu H."/>
            <person name="Zhang G."/>
            <person name="Kronauer D.J."/>
        </authorList>
    </citation>
    <scope>NUCLEOTIDE SEQUENCE [LARGE SCALE GENOMIC DNA]</scope>
</reference>
<evidence type="ECO:0000313" key="1">
    <source>
        <dbReference type="EMBL" id="EZA50744.1"/>
    </source>
</evidence>
<dbReference type="Proteomes" id="UP000053097">
    <property type="component" value="Unassembled WGS sequence"/>
</dbReference>
<gene>
    <name evidence="1" type="ORF">X777_10794</name>
</gene>